<keyword evidence="4" id="KW-1185">Reference proteome</keyword>
<organism evidence="3 4">
    <name type="scientific">Lichenibacterium minor</name>
    <dbReference type="NCBI Taxonomy" id="2316528"/>
    <lineage>
        <taxon>Bacteria</taxon>
        <taxon>Pseudomonadati</taxon>
        <taxon>Pseudomonadota</taxon>
        <taxon>Alphaproteobacteria</taxon>
        <taxon>Hyphomicrobiales</taxon>
        <taxon>Lichenihabitantaceae</taxon>
        <taxon>Lichenibacterium</taxon>
    </lineage>
</organism>
<dbReference type="RefSeq" id="WP_129226822.1">
    <property type="nucleotide sequence ID" value="NZ_QYBB01000011.1"/>
</dbReference>
<gene>
    <name evidence="3" type="primary">yidD</name>
    <name evidence="3" type="ORF">D3273_12080</name>
</gene>
<evidence type="ECO:0000256" key="2">
    <source>
        <dbReference type="SAM" id="MobiDB-lite"/>
    </source>
</evidence>
<protein>
    <recommendedName>
        <fullName evidence="1">Putative membrane protein insertion efficiency factor</fullName>
    </recommendedName>
</protein>
<dbReference type="PANTHER" id="PTHR33383:SF1">
    <property type="entry name" value="MEMBRANE PROTEIN INSERTION EFFICIENCY FACTOR-RELATED"/>
    <property type="match status" value="1"/>
</dbReference>
<comment type="subcellular location">
    <subcellularLocation>
        <location evidence="1">Cell membrane</location>
        <topology evidence="1">Peripheral membrane protein</topology>
        <orientation evidence="1">Cytoplasmic side</orientation>
    </subcellularLocation>
</comment>
<comment type="similarity">
    <text evidence="1">Belongs to the UPF0161 family.</text>
</comment>
<feature type="region of interest" description="Disordered" evidence="2">
    <location>
        <begin position="99"/>
        <end position="123"/>
    </location>
</feature>
<comment type="caution">
    <text evidence="3">The sequence shown here is derived from an EMBL/GenBank/DDBJ whole genome shotgun (WGS) entry which is preliminary data.</text>
</comment>
<dbReference type="NCBIfam" id="TIGR00278">
    <property type="entry name" value="membrane protein insertion efficiency factor YidD"/>
    <property type="match status" value="1"/>
</dbReference>
<sequence length="123" mass="13485">MAKAGQRVALGLIRAYQLTFSALVGRQCRYLPTCSDYAAEAVRRHGVWPGAWMAAARLCRCHPLGAWGYDPVPMRCEPVPAGQPWRHGAWRMPAVTPLPTEIPRDPAALPEAHERDSSSAAKP</sequence>
<dbReference type="AlphaFoldDB" id="A0A4Q2U9Z5"/>
<keyword evidence="1" id="KW-1003">Cell membrane</keyword>
<dbReference type="OrthoDB" id="9801753at2"/>
<name>A0A4Q2U9Z5_9HYPH</name>
<keyword evidence="1" id="KW-0472">Membrane</keyword>
<reference evidence="3 4" key="1">
    <citation type="submission" date="2018-12" db="EMBL/GenBank/DDBJ databases">
        <authorList>
            <person name="Grouzdev D.S."/>
            <person name="Krutkina M.S."/>
        </authorList>
    </citation>
    <scope>NUCLEOTIDE SEQUENCE [LARGE SCALE GENOMIC DNA]</scope>
    <source>
        <strain evidence="3 4">RmlP026</strain>
    </source>
</reference>
<proteinExistence type="inferred from homology"/>
<dbReference type="Proteomes" id="UP000290759">
    <property type="component" value="Unassembled WGS sequence"/>
</dbReference>
<evidence type="ECO:0000313" key="4">
    <source>
        <dbReference type="Proteomes" id="UP000290759"/>
    </source>
</evidence>
<dbReference type="InterPro" id="IPR002696">
    <property type="entry name" value="Membr_insert_effic_factor_YidD"/>
</dbReference>
<dbReference type="Pfam" id="PF01809">
    <property type="entry name" value="YidD"/>
    <property type="match status" value="1"/>
</dbReference>
<comment type="function">
    <text evidence="1">Could be involved in insertion of integral membrane proteins into the membrane.</text>
</comment>
<reference evidence="3 4" key="2">
    <citation type="submission" date="2019-02" db="EMBL/GenBank/DDBJ databases">
        <title>'Lichenibacterium ramalinii' gen. nov. sp. nov., 'Lichenibacterium minor' gen. nov. sp. nov.</title>
        <authorList>
            <person name="Pankratov T."/>
        </authorList>
    </citation>
    <scope>NUCLEOTIDE SEQUENCE [LARGE SCALE GENOMIC DNA]</scope>
    <source>
        <strain evidence="3 4">RmlP026</strain>
    </source>
</reference>
<dbReference type="PANTHER" id="PTHR33383">
    <property type="entry name" value="MEMBRANE PROTEIN INSERTION EFFICIENCY FACTOR-RELATED"/>
    <property type="match status" value="1"/>
</dbReference>
<dbReference type="GO" id="GO:0005886">
    <property type="term" value="C:plasma membrane"/>
    <property type="evidence" value="ECO:0007669"/>
    <property type="project" value="UniProtKB-SubCell"/>
</dbReference>
<accession>A0A4Q2U9Z5</accession>
<evidence type="ECO:0000256" key="1">
    <source>
        <dbReference type="HAMAP-Rule" id="MF_00386"/>
    </source>
</evidence>
<dbReference type="HAMAP" id="MF_00386">
    <property type="entry name" value="UPF0161_YidD"/>
    <property type="match status" value="1"/>
</dbReference>
<dbReference type="EMBL" id="QYBB01000011">
    <property type="protein sequence ID" value="RYC31856.1"/>
    <property type="molecule type" value="Genomic_DNA"/>
</dbReference>
<evidence type="ECO:0000313" key="3">
    <source>
        <dbReference type="EMBL" id="RYC31856.1"/>
    </source>
</evidence>
<dbReference type="SMART" id="SM01234">
    <property type="entry name" value="Haemolytic"/>
    <property type="match status" value="1"/>
</dbReference>